<evidence type="ECO:0000313" key="1">
    <source>
        <dbReference type="EMBL" id="BDD12707.1"/>
    </source>
</evidence>
<keyword evidence="1" id="KW-0614">Plasmid</keyword>
<evidence type="ECO:0008006" key="3">
    <source>
        <dbReference type="Google" id="ProtNLM"/>
    </source>
</evidence>
<evidence type="ECO:0000313" key="2">
    <source>
        <dbReference type="Proteomes" id="UP001348817"/>
    </source>
</evidence>
<dbReference type="RefSeq" id="WP_338396010.1">
    <property type="nucleotide sequence ID" value="NZ_AP025320.1"/>
</dbReference>
<dbReference type="EMBL" id="AP025320">
    <property type="protein sequence ID" value="BDD12707.1"/>
    <property type="molecule type" value="Genomic_DNA"/>
</dbReference>
<gene>
    <name evidence="1" type="ORF">FUAX_51390</name>
</gene>
<keyword evidence="2" id="KW-1185">Reference proteome</keyword>
<name>A0AAU9D0M4_9BACT</name>
<reference evidence="1 2" key="1">
    <citation type="submission" date="2021-12" db="EMBL/GenBank/DDBJ databases">
        <title>Genome sequencing of bacteria with rrn-lacking chromosome and rrn-plasmid.</title>
        <authorList>
            <person name="Anda M."/>
            <person name="Iwasaki W."/>
        </authorList>
    </citation>
    <scope>NUCLEOTIDE SEQUENCE [LARGE SCALE GENOMIC DNA]</scope>
    <source>
        <strain evidence="1 2">DSM 100852</strain>
        <plasmid evidence="1 2">pFA6</plasmid>
    </source>
</reference>
<protein>
    <recommendedName>
        <fullName evidence="3">DUF4180 domain-containing protein</fullName>
    </recommendedName>
</protein>
<proteinExistence type="predicted"/>
<geneLocation type="plasmid" evidence="1 2">
    <name>pFA6</name>
</geneLocation>
<dbReference type="AlphaFoldDB" id="A0AAU9D0M4"/>
<dbReference type="Proteomes" id="UP001348817">
    <property type="component" value="Plasmid pFA6"/>
</dbReference>
<sequence>MSVITPSLEYLDDAYIKFVYEKKYSTEEFIQIHNDLVALQAECPNKAWLLVDTRKMGPLSKEKQEHVVNDSVPKMAKQAGRKMRIALLLGDDVFASFGAKAVAEKSNESSVSKYFSDEKRAIAWLKENSDENPAKTKTLEFVDETYIKFVYEKNYELKEFKEAHEALLKLQSECPTKDRLLVDTRKMGPMSEEKQEILVSHTIPKLAEQAGGRVRVARLMGEDVFSNFGANIVAQKTTDLSMSKDFSDENEAVDWLTEGIGVELEKTLTLEFSEDSYIRFAYQEKSTKEEFETLHKDLVKFQKTCPKKNRLMVNTSKMGVLSLDQQGFITNKIIPQMATHAGEKMRIALILGDDVFASFSAKNVVEKSDEVSATQCFSNEEDAAAWLKESV</sequence>
<dbReference type="KEGG" id="fax:FUAX_51390"/>
<organism evidence="1 2">
    <name type="scientific">Fulvitalea axinellae</name>
    <dbReference type="NCBI Taxonomy" id="1182444"/>
    <lineage>
        <taxon>Bacteria</taxon>
        <taxon>Pseudomonadati</taxon>
        <taxon>Bacteroidota</taxon>
        <taxon>Cytophagia</taxon>
        <taxon>Cytophagales</taxon>
        <taxon>Persicobacteraceae</taxon>
        <taxon>Fulvitalea</taxon>
    </lineage>
</organism>
<accession>A0AAU9D0M4</accession>